<organism evidence="1 2">
    <name type="scientific">Algoriphagus machipongonensis</name>
    <dbReference type="NCBI Taxonomy" id="388413"/>
    <lineage>
        <taxon>Bacteria</taxon>
        <taxon>Pseudomonadati</taxon>
        <taxon>Bacteroidota</taxon>
        <taxon>Cytophagia</taxon>
        <taxon>Cytophagales</taxon>
        <taxon>Cyclobacteriaceae</taxon>
        <taxon>Algoriphagus</taxon>
    </lineage>
</organism>
<evidence type="ECO:0000313" key="1">
    <source>
        <dbReference type="EMBL" id="EAZ80267.2"/>
    </source>
</evidence>
<dbReference type="eggNOG" id="ENOG5032UAD">
    <property type="taxonomic scope" value="Bacteria"/>
</dbReference>
<gene>
    <name evidence="1" type="ORF">ALPR1_05075</name>
</gene>
<dbReference type="PROSITE" id="PS51257">
    <property type="entry name" value="PROKAR_LIPOPROTEIN"/>
    <property type="match status" value="1"/>
</dbReference>
<dbReference type="HOGENOM" id="CLU_123838_0_0_10"/>
<dbReference type="STRING" id="388413.ALPR1_05075"/>
<accession>A3HYD1</accession>
<dbReference type="EMBL" id="AAXU02000001">
    <property type="protein sequence ID" value="EAZ80267.2"/>
    <property type="molecule type" value="Genomic_DNA"/>
</dbReference>
<protein>
    <recommendedName>
        <fullName evidence="3">Collagen-like protein</fullName>
    </recommendedName>
</protein>
<reference evidence="1 2" key="1">
    <citation type="journal article" date="2011" name="J. Bacteriol.">
        <title>Complete genome sequence of Algoriphagus sp. PR1, bacterial prey of a colony-forming choanoflagellate.</title>
        <authorList>
            <person name="Alegado R.A."/>
            <person name="Ferriera S."/>
            <person name="Nusbaum C."/>
            <person name="Young S.K."/>
            <person name="Zeng Q."/>
            <person name="Imamovic A."/>
            <person name="Fairclough S.R."/>
            <person name="King N."/>
        </authorList>
    </citation>
    <scope>NUCLEOTIDE SEQUENCE [LARGE SCALE GENOMIC DNA]</scope>
    <source>
        <strain evidence="1 2">PR1</strain>
    </source>
</reference>
<sequence>MRKITAILGLIGIISFQACEGPVGPQGPPGLDGFDGQDGVNIVSEVFEVEVDFNDGNGYQEIFTFDPAIVESDVVLAFIQWENDGGTPIWRALPQTVFFEEGVLMYNYDFTSGDFSVFLDGPLDYSLLTSDWTDNQLFRVVVVPGDFSGARIDWTDYEAVTKHLGLTDEDFTKIELKK</sequence>
<proteinExistence type="predicted"/>
<dbReference type="OrthoDB" id="1524444at2"/>
<evidence type="ECO:0000313" key="2">
    <source>
        <dbReference type="Proteomes" id="UP000003919"/>
    </source>
</evidence>
<comment type="caution">
    <text evidence="1">The sequence shown here is derived from an EMBL/GenBank/DDBJ whole genome shotgun (WGS) entry which is preliminary data.</text>
</comment>
<keyword evidence="2" id="KW-1185">Reference proteome</keyword>
<dbReference type="AlphaFoldDB" id="A3HYD1"/>
<dbReference type="EMBL" id="CM001023">
    <property type="protein sequence ID" value="EAZ80267.2"/>
    <property type="molecule type" value="Genomic_DNA"/>
</dbReference>
<dbReference type="Proteomes" id="UP000003919">
    <property type="component" value="Chromosome"/>
</dbReference>
<dbReference type="RefSeq" id="WP_008198843.1">
    <property type="nucleotide sequence ID" value="NZ_CM001023.1"/>
</dbReference>
<name>A3HYD1_9BACT</name>
<evidence type="ECO:0008006" key="3">
    <source>
        <dbReference type="Google" id="ProtNLM"/>
    </source>
</evidence>